<organism evidence="1 2">
    <name type="scientific">Azorhizobium oxalatiphilum</name>
    <dbReference type="NCBI Taxonomy" id="980631"/>
    <lineage>
        <taxon>Bacteria</taxon>
        <taxon>Pseudomonadati</taxon>
        <taxon>Pseudomonadota</taxon>
        <taxon>Alphaproteobacteria</taxon>
        <taxon>Hyphomicrobiales</taxon>
        <taxon>Xanthobacteraceae</taxon>
        <taxon>Azorhizobium</taxon>
    </lineage>
</organism>
<protein>
    <submittedName>
        <fullName evidence="1">Uncharacterized protein</fullName>
    </submittedName>
</protein>
<dbReference type="RefSeq" id="WP_188583592.1">
    <property type="nucleotide sequence ID" value="NZ_BMCT01000009.1"/>
</dbReference>
<accession>A0A917CD76</accession>
<reference evidence="1" key="1">
    <citation type="journal article" date="2014" name="Int. J. Syst. Evol. Microbiol.">
        <title>Complete genome sequence of Corynebacterium casei LMG S-19264T (=DSM 44701T), isolated from a smear-ripened cheese.</title>
        <authorList>
            <consortium name="US DOE Joint Genome Institute (JGI-PGF)"/>
            <person name="Walter F."/>
            <person name="Albersmeier A."/>
            <person name="Kalinowski J."/>
            <person name="Ruckert C."/>
        </authorList>
    </citation>
    <scope>NUCLEOTIDE SEQUENCE</scope>
    <source>
        <strain evidence="1">CCM 7897</strain>
    </source>
</reference>
<reference evidence="1" key="2">
    <citation type="submission" date="2020-09" db="EMBL/GenBank/DDBJ databases">
        <authorList>
            <person name="Sun Q."/>
            <person name="Sedlacek I."/>
        </authorList>
    </citation>
    <scope>NUCLEOTIDE SEQUENCE</scope>
    <source>
        <strain evidence="1">CCM 7897</strain>
    </source>
</reference>
<dbReference type="Proteomes" id="UP000606044">
    <property type="component" value="Unassembled WGS sequence"/>
</dbReference>
<dbReference type="EMBL" id="BMCT01000009">
    <property type="protein sequence ID" value="GGF83986.1"/>
    <property type="molecule type" value="Genomic_DNA"/>
</dbReference>
<comment type="caution">
    <text evidence="1">The sequence shown here is derived from an EMBL/GenBank/DDBJ whole genome shotgun (WGS) entry which is preliminary data.</text>
</comment>
<evidence type="ECO:0000313" key="1">
    <source>
        <dbReference type="EMBL" id="GGF83986.1"/>
    </source>
</evidence>
<evidence type="ECO:0000313" key="2">
    <source>
        <dbReference type="Proteomes" id="UP000606044"/>
    </source>
</evidence>
<sequence>MSILSALEQAALRSILAETPALEGPLTQQLARALVMERRNTGAGFFTALTVPDDMPAVTCPRVLGQETQARVLGLAEGLGFVLFMEDGRMSALEGYAWGTGDTTALDFTGLPFEIFRAPVSDPG</sequence>
<keyword evidence="2" id="KW-1185">Reference proteome</keyword>
<gene>
    <name evidence="1" type="ORF">GCM10007301_49970</name>
</gene>
<dbReference type="AlphaFoldDB" id="A0A917CD76"/>
<name>A0A917CD76_9HYPH</name>
<proteinExistence type="predicted"/>